<proteinExistence type="predicted"/>
<dbReference type="EMBL" id="JAGVSJ010000018">
    <property type="protein sequence ID" value="MBX8632242.1"/>
    <property type="molecule type" value="Genomic_DNA"/>
</dbReference>
<dbReference type="PROSITE" id="PS01125">
    <property type="entry name" value="ROK"/>
    <property type="match status" value="1"/>
</dbReference>
<sequence>MARGKFALGCDVGATKVSVSVGVEPGVILDRITDRTYRMRNPKDLVSELRRMIADITEKNNLDISDCMGLGVAFAGFTDSRNGVIVASPNLEGWDNTPLKQILQDTLGVAVRVENDANVGAYGEYRHGGSVAGTDFLYVTLSTGIGGGLIIGGVPYEGDNGVAGEIGHTVVIPDGPKCGCGKQGCLEAVASGLAIERIANERMKRERTSLNDRAAEGKIDARTVFEEARNGDPLSSEIVDTACRYLGLSIANAVMLLSLSSVVIGGGMAREGEYLRRKVEHYMRKGIAGGPNENAKLHISKKPLEVVDIGALQLVFDSSGGKGGKD</sequence>
<dbReference type="Gene3D" id="3.30.420.40">
    <property type="match status" value="2"/>
</dbReference>
<comment type="caution">
    <text evidence="2">The sequence shown here is derived from an EMBL/GenBank/DDBJ whole genome shotgun (WGS) entry which is preliminary data.</text>
</comment>
<dbReference type="InterPro" id="IPR000600">
    <property type="entry name" value="ROK"/>
</dbReference>
<name>A0A8J7YSF0_9ARCH</name>
<accession>A0A8J7YSF0</accession>
<dbReference type="PANTHER" id="PTHR18964">
    <property type="entry name" value="ROK (REPRESSOR, ORF, KINASE) FAMILY"/>
    <property type="match status" value="1"/>
</dbReference>
<evidence type="ECO:0000313" key="3">
    <source>
        <dbReference type="Proteomes" id="UP000750197"/>
    </source>
</evidence>
<evidence type="ECO:0000313" key="2">
    <source>
        <dbReference type="EMBL" id="MBX8643717.1"/>
    </source>
</evidence>
<dbReference type="InterPro" id="IPR043129">
    <property type="entry name" value="ATPase_NBD"/>
</dbReference>
<dbReference type="Proteomes" id="UP000750197">
    <property type="component" value="Unassembled WGS sequence"/>
</dbReference>
<dbReference type="SUPFAM" id="SSF53067">
    <property type="entry name" value="Actin-like ATPase domain"/>
    <property type="match status" value="1"/>
</dbReference>
<dbReference type="EMBL" id="JAHEAC010000017">
    <property type="protein sequence ID" value="MBX8643717.1"/>
    <property type="molecule type" value="Genomic_DNA"/>
</dbReference>
<dbReference type="Pfam" id="PF00480">
    <property type="entry name" value="ROK"/>
    <property type="match status" value="1"/>
</dbReference>
<organism evidence="2 3">
    <name type="scientific">Candidatus Sysuiplasma superficiale</name>
    <dbReference type="NCBI Taxonomy" id="2823368"/>
    <lineage>
        <taxon>Archaea</taxon>
        <taxon>Methanobacteriati</taxon>
        <taxon>Thermoplasmatota</taxon>
        <taxon>Thermoplasmata</taxon>
        <taxon>Candidatus Sysuiplasmatales</taxon>
        <taxon>Candidatus Sysuiplasmataceae</taxon>
        <taxon>Candidatus Sysuiplasma</taxon>
    </lineage>
</organism>
<dbReference type="AlphaFoldDB" id="A0A8J7YSF0"/>
<evidence type="ECO:0000313" key="1">
    <source>
        <dbReference type="EMBL" id="MBX8632242.1"/>
    </source>
</evidence>
<dbReference type="Proteomes" id="UP000716004">
    <property type="component" value="Unassembled WGS sequence"/>
</dbReference>
<protein>
    <submittedName>
        <fullName evidence="2">ROK family protein</fullName>
    </submittedName>
</protein>
<dbReference type="InterPro" id="IPR049874">
    <property type="entry name" value="ROK_cs"/>
</dbReference>
<dbReference type="PANTHER" id="PTHR18964:SF149">
    <property type="entry name" value="BIFUNCTIONAL UDP-N-ACETYLGLUCOSAMINE 2-EPIMERASE_N-ACETYLMANNOSAMINE KINASE"/>
    <property type="match status" value="1"/>
</dbReference>
<reference evidence="2" key="1">
    <citation type="submission" date="2021-05" db="EMBL/GenBank/DDBJ databases">
        <title>Genomic insights into ecological role and evolution of a novel Thermoplasmata order Candidatus Sysuiplasmatales.</title>
        <authorList>
            <person name="Yuan Y."/>
        </authorList>
    </citation>
    <scope>NUCLEOTIDE SEQUENCE</scope>
    <source>
        <strain evidence="2">TUT19-bin139</strain>
        <strain evidence="1">YP2-bin.285</strain>
    </source>
</reference>
<gene>
    <name evidence="1" type="ORF">J9259_06985</name>
    <name evidence="2" type="ORF">KIY12_03195</name>
</gene>